<dbReference type="SUPFAM" id="SSF82866">
    <property type="entry name" value="Multidrug efflux transporter AcrB transmembrane domain"/>
    <property type="match status" value="2"/>
</dbReference>
<reference evidence="10 11" key="1">
    <citation type="journal article" date="2019" name="Int. J. Syst. Evol. Microbiol.">
        <title>The Global Catalogue of Microorganisms (GCM) 10K type strain sequencing project: providing services to taxonomists for standard genome sequencing and annotation.</title>
        <authorList>
            <consortium name="The Broad Institute Genomics Platform"/>
            <consortium name="The Broad Institute Genome Sequencing Center for Infectious Disease"/>
            <person name="Wu L."/>
            <person name="Ma J."/>
        </authorList>
    </citation>
    <scope>NUCLEOTIDE SEQUENCE [LARGE SCALE GENOMIC DNA]</scope>
    <source>
        <strain evidence="10 11">CGMCC 1.15824</strain>
    </source>
</reference>
<feature type="domain" description="SSD" evidence="9">
    <location>
        <begin position="703"/>
        <end position="862"/>
    </location>
</feature>
<feature type="transmembrane region" description="Helical" evidence="8">
    <location>
        <begin position="376"/>
        <end position="398"/>
    </location>
</feature>
<keyword evidence="4 8" id="KW-0812">Transmembrane</keyword>
<name>A0ABD5Q8X4_9EURY</name>
<feature type="transmembrane region" description="Helical" evidence="8">
    <location>
        <begin position="837"/>
        <end position="862"/>
    </location>
</feature>
<feature type="transmembrane region" description="Helical" evidence="8">
    <location>
        <begin position="326"/>
        <end position="344"/>
    </location>
</feature>
<evidence type="ECO:0000256" key="6">
    <source>
        <dbReference type="ARBA" id="ARBA00023136"/>
    </source>
</evidence>
<feature type="transmembrane region" description="Helical" evidence="8">
    <location>
        <begin position="710"/>
        <end position="728"/>
    </location>
</feature>
<dbReference type="InterPro" id="IPR004869">
    <property type="entry name" value="MMPL_dom"/>
</dbReference>
<keyword evidence="11" id="KW-1185">Reference proteome</keyword>
<proteinExistence type="inferred from homology"/>
<dbReference type="PANTHER" id="PTHR33406:SF6">
    <property type="entry name" value="MEMBRANE PROTEIN YDGH-RELATED"/>
    <property type="match status" value="1"/>
</dbReference>
<feature type="transmembrane region" description="Helical" evidence="8">
    <location>
        <begin position="473"/>
        <end position="492"/>
    </location>
</feature>
<evidence type="ECO:0000313" key="10">
    <source>
        <dbReference type="EMBL" id="MFC4986198.1"/>
    </source>
</evidence>
<protein>
    <submittedName>
        <fullName evidence="10">RND family transporter</fullName>
    </submittedName>
</protein>
<feature type="transmembrane region" description="Helical" evidence="8">
    <location>
        <begin position="410"/>
        <end position="432"/>
    </location>
</feature>
<keyword evidence="3" id="KW-1003">Cell membrane</keyword>
<evidence type="ECO:0000256" key="4">
    <source>
        <dbReference type="ARBA" id="ARBA00022692"/>
    </source>
</evidence>
<feature type="transmembrane region" description="Helical" evidence="8">
    <location>
        <begin position="735"/>
        <end position="759"/>
    </location>
</feature>
<dbReference type="InterPro" id="IPR000731">
    <property type="entry name" value="SSD"/>
</dbReference>
<comment type="subcellular location">
    <subcellularLocation>
        <location evidence="1">Cell membrane</location>
        <topology evidence="1">Multi-pass membrane protein</topology>
    </subcellularLocation>
</comment>
<evidence type="ECO:0000259" key="9">
    <source>
        <dbReference type="PROSITE" id="PS50156"/>
    </source>
</evidence>
<evidence type="ECO:0000256" key="2">
    <source>
        <dbReference type="ARBA" id="ARBA00010157"/>
    </source>
</evidence>
<organism evidence="10 11">
    <name type="scientific">Saliphagus infecundisoli</name>
    <dbReference type="NCBI Taxonomy" id="1849069"/>
    <lineage>
        <taxon>Archaea</taxon>
        <taxon>Methanobacteriati</taxon>
        <taxon>Methanobacteriota</taxon>
        <taxon>Stenosarchaea group</taxon>
        <taxon>Halobacteria</taxon>
        <taxon>Halobacteriales</taxon>
        <taxon>Natrialbaceae</taxon>
        <taxon>Saliphagus</taxon>
    </lineage>
</organism>
<feature type="transmembrane region" description="Helical" evidence="8">
    <location>
        <begin position="274"/>
        <end position="292"/>
    </location>
</feature>
<dbReference type="EMBL" id="JBHSJG010000001">
    <property type="protein sequence ID" value="MFC4986198.1"/>
    <property type="molecule type" value="Genomic_DNA"/>
</dbReference>
<dbReference type="InterPro" id="IPR050545">
    <property type="entry name" value="Mycobact_MmpL"/>
</dbReference>
<dbReference type="PANTHER" id="PTHR33406">
    <property type="entry name" value="MEMBRANE PROTEIN MJ1562-RELATED"/>
    <property type="match status" value="1"/>
</dbReference>
<dbReference type="RefSeq" id="WP_224829400.1">
    <property type="nucleotide sequence ID" value="NZ_JAIVEF010000039.1"/>
</dbReference>
<dbReference type="PROSITE" id="PS50156">
    <property type="entry name" value="SSD"/>
    <property type="match status" value="2"/>
</dbReference>
<accession>A0ABD5Q8X4</accession>
<feature type="transmembrane region" description="Helical" evidence="8">
    <location>
        <begin position="299"/>
        <end position="320"/>
    </location>
</feature>
<dbReference type="Proteomes" id="UP001595925">
    <property type="component" value="Unassembled WGS sequence"/>
</dbReference>
<keyword evidence="6 8" id="KW-0472">Membrane</keyword>
<gene>
    <name evidence="10" type="ORF">ACFPFO_00070</name>
</gene>
<dbReference type="GO" id="GO:0005886">
    <property type="term" value="C:plasma membrane"/>
    <property type="evidence" value="ECO:0007669"/>
    <property type="project" value="UniProtKB-SubCell"/>
</dbReference>
<evidence type="ECO:0000256" key="8">
    <source>
        <dbReference type="SAM" id="Phobius"/>
    </source>
</evidence>
<feature type="transmembrane region" description="Helical" evidence="8">
    <location>
        <begin position="804"/>
        <end position="831"/>
    </location>
</feature>
<evidence type="ECO:0000256" key="5">
    <source>
        <dbReference type="ARBA" id="ARBA00022989"/>
    </source>
</evidence>
<feature type="compositionally biased region" description="Polar residues" evidence="7">
    <location>
        <begin position="135"/>
        <end position="164"/>
    </location>
</feature>
<dbReference type="AlphaFoldDB" id="A0ABD5Q8X4"/>
<feature type="transmembrane region" description="Helical" evidence="8">
    <location>
        <begin position="765"/>
        <end position="783"/>
    </location>
</feature>
<evidence type="ECO:0000256" key="1">
    <source>
        <dbReference type="ARBA" id="ARBA00004651"/>
    </source>
</evidence>
<dbReference type="Gene3D" id="1.20.1640.10">
    <property type="entry name" value="Multidrug efflux transporter AcrB transmembrane domain"/>
    <property type="match status" value="2"/>
</dbReference>
<evidence type="ECO:0000313" key="11">
    <source>
        <dbReference type="Proteomes" id="UP001595925"/>
    </source>
</evidence>
<evidence type="ECO:0000256" key="3">
    <source>
        <dbReference type="ARBA" id="ARBA00022475"/>
    </source>
</evidence>
<dbReference type="Pfam" id="PF03176">
    <property type="entry name" value="MMPL"/>
    <property type="match status" value="2"/>
</dbReference>
<keyword evidence="5 8" id="KW-1133">Transmembrane helix</keyword>
<feature type="domain" description="SSD" evidence="9">
    <location>
        <begin position="300"/>
        <end position="435"/>
    </location>
</feature>
<sequence>MKRELTSRYAEVLASRSKLIIALLLVISAVVGAGAVIGTTSEGEIGQAGIDSPEQAALDRIEATYETDDAVVAQVVIRDDGGDVLTHELLLKSLRLQQEIRGNESINATLRDGTGMVGIENMVANVAYAHEQSERANTSGANASSRATGGNNTSAAQGQSSAPTLDQQIAALESSSDEQVETYLSRILDPDASVSGSDPTEFLPTNYEPETTQADARTTLVFQQNPSGSATTTPAVNDAQVAIDSLVENRFADAFVFGQGIIDEESSQAIGDSFTIITPVAIVLLLVVLTIAYRDVVDVLVSVFGVGVVIVWYAGMQGWLGIPSNSTLIAVPFLLIGLSIDYSLHVVMRYREAREGTLDTDDETVDRRDPTTAMRVGIAGVVLALATAAFSTAVGFLSNYVSPLESIQDFAILSGVGIVAIFVIFAALVPAIKLELERFFDRRGRDRHNPAVGVGSGGLSRLLSGTAALARRAPIAVIVIALVLASAGAYGATDIDTEFNQADFLPQDAPAWMESLPGPFVPGDYDVSQNLDYLSDNFRQRGQGAEGQILIRGNVTAPALLTAIDDVTQNTNSSGTIVVGSDGRAAIESPSSVLRSVAAQNETVADAIEVRDTDGDGLPDRDTAAVYDLLFEAAPDQASSVLYRADNGSYQSARLTVSVQGNASVQSVTGDVRGVASAIEGDAPVRAIATGGPVITAVVQSGLFETLVEGFAITLGVILALLVGLYWWRNRTPGLGVVTLVPVVIALAWLLGTMAVLDIPFNSETVVITSLAIGLGVDYSIHVSERFVDERARHDSLTDTLSTALTGTGGALLGSAVTTASGFGVLALALSPPLQRFGIVTGLSIVYAFVACMTVLPCLLVIRERLLTRLS</sequence>
<feature type="region of interest" description="Disordered" evidence="7">
    <location>
        <begin position="133"/>
        <end position="164"/>
    </location>
</feature>
<evidence type="ECO:0000256" key="7">
    <source>
        <dbReference type="SAM" id="MobiDB-lite"/>
    </source>
</evidence>
<comment type="similarity">
    <text evidence="2">Belongs to the resistance-nodulation-cell division (RND) (TC 2.A.6) family. MmpL subfamily.</text>
</comment>
<comment type="caution">
    <text evidence="10">The sequence shown here is derived from an EMBL/GenBank/DDBJ whole genome shotgun (WGS) entry which is preliminary data.</text>
</comment>